<reference evidence="3 4" key="1">
    <citation type="submission" date="2012-11" db="EMBL/GenBank/DDBJ databases">
        <title>The complete genome sequence of Corynebacterium maris Coryn-1 (=DSM 45190).</title>
        <authorList>
            <person name="Schaffert L."/>
            <person name="Albersmeier A."/>
            <person name="Kalinowski J."/>
            <person name="Ruckert C."/>
        </authorList>
    </citation>
    <scope>NUCLEOTIDE SEQUENCE [LARGE SCALE GENOMIC DNA]</scope>
    <source>
        <strain evidence="4">Coryn-1</strain>
    </source>
</reference>
<dbReference type="KEGG" id="cmd:B841_10475"/>
<keyword evidence="1 2" id="KW-0533">Nickel</keyword>
<sequence length="394" mass="41710">MKLWIDASAGVAGDMLLAALVDAGADLDEVQRAVDAVVPGAVRLRAETVRRAGQRALKIHVDATDEGQPHRTWTTIRALLNEAALPERTRADALAVFELIARAEATVHGVDPETIHFHEVGALDSLADVVGVCEAIRQLGATTISSSPVAVGFGRITAAHGDIPVPVPAVAQLLLGWPTTSGALIGSDRLVGELTTPTGAALIRHFAAQAGPLPDGTVTGVGVGAGTKDTPGRPNVTRVFVLAGERPDPNPDTGRLVQMEANVDDLDPRLWPGVLQALLDAGARDAWLTPILMKKGRPAHTVHVLADEADAETIRRTLFHVTTTFGVRWRSVAREGLDRRWESVDVEGHAVRVKIGSRGGEDQTRQPEFDDVAAAAQALGLSQEEVLRRAQGQG</sequence>
<evidence type="ECO:0000313" key="4">
    <source>
        <dbReference type="Proteomes" id="UP000015388"/>
    </source>
</evidence>
<dbReference type="PANTHER" id="PTHR36566">
    <property type="entry name" value="NICKEL INSERTION PROTEIN-RELATED"/>
    <property type="match status" value="1"/>
</dbReference>
<dbReference type="GO" id="GO:0016151">
    <property type="term" value="F:nickel cation binding"/>
    <property type="evidence" value="ECO:0007669"/>
    <property type="project" value="UniProtKB-UniRule"/>
</dbReference>
<dbReference type="EC" id="4.99.1.12" evidence="2"/>
<dbReference type="GO" id="GO:0051604">
    <property type="term" value="P:protein maturation"/>
    <property type="evidence" value="ECO:0007669"/>
    <property type="project" value="UniProtKB-UniRule"/>
</dbReference>
<dbReference type="PANTHER" id="PTHR36566:SF1">
    <property type="entry name" value="PYRIDINIUM-3,5-BISTHIOCARBOXYLIC ACID MONONUCLEOTIDE NICKEL INSERTION PROTEIN"/>
    <property type="match status" value="1"/>
</dbReference>
<dbReference type="Gene3D" id="3.10.20.300">
    <property type="entry name" value="mk0293 like domain"/>
    <property type="match status" value="1"/>
</dbReference>
<evidence type="ECO:0000313" key="3">
    <source>
        <dbReference type="EMBL" id="AGS35567.1"/>
    </source>
</evidence>
<dbReference type="STRING" id="1224163.B841_10475"/>
<proteinExistence type="inferred from homology"/>
<dbReference type="HAMAP" id="MF_01074">
    <property type="entry name" value="LarC"/>
    <property type="match status" value="1"/>
</dbReference>
<dbReference type="HOGENOM" id="CLU_028523_2_1_11"/>
<dbReference type="AlphaFoldDB" id="S5SWX2"/>
<gene>
    <name evidence="2" type="primary">larC</name>
    <name evidence="3" type="ORF">B841_10475</name>
</gene>
<evidence type="ECO:0000256" key="1">
    <source>
        <dbReference type="ARBA" id="ARBA00022596"/>
    </source>
</evidence>
<dbReference type="EMBL" id="CP003924">
    <property type="protein sequence ID" value="AGS35567.1"/>
    <property type="molecule type" value="Genomic_DNA"/>
</dbReference>
<keyword evidence="4" id="KW-1185">Reference proteome</keyword>
<protein>
    <recommendedName>
        <fullName evidence="2">Pyridinium-3,5-bisthiocarboxylic acid mononucleotide nickel insertion protein</fullName>
        <shortName evidence="2">P2TMN nickel insertion protein</shortName>
        <ecNumber evidence="2">4.99.1.12</ecNumber>
    </recommendedName>
    <alternativeName>
        <fullName evidence="2">Nickel-pincer cofactor biosynthesis protein LarC</fullName>
    </alternativeName>
</protein>
<comment type="similarity">
    <text evidence="2">Belongs to the LarC family.</text>
</comment>
<comment type="function">
    <text evidence="2">Involved in the biosynthesis of a nickel-pincer cofactor ((SCS)Ni(II) pincer complex). Binds Ni(2+), and functions in nickel delivery to pyridinium-3,5-bisthiocarboxylic acid mononucleotide (P2TMN), to form the mature cofactor. Is thus probably required for the activation of nickel-pincer cofactor-dependent enzymes.</text>
</comment>
<organism evidence="3 4">
    <name type="scientific">Corynebacterium maris DSM 45190</name>
    <dbReference type="NCBI Taxonomy" id="1224163"/>
    <lineage>
        <taxon>Bacteria</taxon>
        <taxon>Bacillati</taxon>
        <taxon>Actinomycetota</taxon>
        <taxon>Actinomycetes</taxon>
        <taxon>Mycobacteriales</taxon>
        <taxon>Corynebacteriaceae</taxon>
        <taxon>Corynebacterium</taxon>
    </lineage>
</organism>
<dbReference type="PATRIC" id="fig|1224163.3.peg.2113"/>
<keyword evidence="2" id="KW-0456">Lyase</keyword>
<dbReference type="Proteomes" id="UP000015388">
    <property type="component" value="Chromosome"/>
</dbReference>
<dbReference type="InterPro" id="IPR002822">
    <property type="entry name" value="Ni_insertion"/>
</dbReference>
<name>S5SWX2_9CORY</name>
<dbReference type="NCBIfam" id="TIGR00299">
    <property type="entry name" value="nickel pincer cofactor biosynthesis protein LarC"/>
    <property type="match status" value="1"/>
</dbReference>
<evidence type="ECO:0000256" key="2">
    <source>
        <dbReference type="HAMAP-Rule" id="MF_01074"/>
    </source>
</evidence>
<dbReference type="eggNOG" id="COG1641">
    <property type="taxonomic scope" value="Bacteria"/>
</dbReference>
<dbReference type="Gene3D" id="3.30.70.1380">
    <property type="entry name" value="Transcriptional regulatory protein pf0864 domain like"/>
    <property type="match status" value="1"/>
</dbReference>
<accession>S5SWX2</accession>
<dbReference type="GO" id="GO:0016829">
    <property type="term" value="F:lyase activity"/>
    <property type="evidence" value="ECO:0007669"/>
    <property type="project" value="UniProtKB-UniRule"/>
</dbReference>
<dbReference type="OrthoDB" id="9765625at2"/>
<comment type="catalytic activity">
    <reaction evidence="2">
        <text>Ni(II)-pyridinium-3,5-bisthiocarboxylate mononucleotide = pyridinium-3,5-bisthiocarboxylate mononucleotide + Ni(2+)</text>
        <dbReference type="Rhea" id="RHEA:54784"/>
        <dbReference type="ChEBI" id="CHEBI:49786"/>
        <dbReference type="ChEBI" id="CHEBI:137372"/>
        <dbReference type="ChEBI" id="CHEBI:137373"/>
        <dbReference type="EC" id="4.99.1.12"/>
    </reaction>
</comment>
<dbReference type="RefSeq" id="WP_020935500.1">
    <property type="nucleotide sequence ID" value="NC_021915.1"/>
</dbReference>
<dbReference type="Pfam" id="PF01969">
    <property type="entry name" value="Ni_insertion"/>
    <property type="match status" value="1"/>
</dbReference>